<dbReference type="Pfam" id="PF14508">
    <property type="entry name" value="GH97_N"/>
    <property type="match status" value="1"/>
</dbReference>
<organism evidence="7 8">
    <name type="scientific">Haloferula sargassicola</name>
    <dbReference type="NCBI Taxonomy" id="490096"/>
    <lineage>
        <taxon>Bacteria</taxon>
        <taxon>Pseudomonadati</taxon>
        <taxon>Verrucomicrobiota</taxon>
        <taxon>Verrucomicrobiia</taxon>
        <taxon>Verrucomicrobiales</taxon>
        <taxon>Verrucomicrobiaceae</taxon>
        <taxon>Haloferula</taxon>
    </lineage>
</organism>
<evidence type="ECO:0000259" key="6">
    <source>
        <dbReference type="Pfam" id="PF14509"/>
    </source>
</evidence>
<dbReference type="InterPro" id="IPR013780">
    <property type="entry name" value="Glyco_hydro_b"/>
</dbReference>
<dbReference type="Gene3D" id="2.60.40.1180">
    <property type="entry name" value="Golgi alpha-mannosidase II"/>
    <property type="match status" value="1"/>
</dbReference>
<name>A0ABP9UKJ5_9BACT</name>
<evidence type="ECO:0000313" key="7">
    <source>
        <dbReference type="EMBL" id="GAA5481917.1"/>
    </source>
</evidence>
<dbReference type="EMBL" id="BAABRI010000005">
    <property type="protein sequence ID" value="GAA5481917.1"/>
    <property type="molecule type" value="Genomic_DNA"/>
</dbReference>
<evidence type="ECO:0000259" key="4">
    <source>
        <dbReference type="Pfam" id="PF10566"/>
    </source>
</evidence>
<accession>A0ABP9UKJ5</accession>
<reference evidence="7 8" key="1">
    <citation type="submission" date="2024-02" db="EMBL/GenBank/DDBJ databases">
        <title>Haloferula sargassicola NBRC 104335.</title>
        <authorList>
            <person name="Ichikawa N."/>
            <person name="Katano-Makiyama Y."/>
            <person name="Hidaka K."/>
        </authorList>
    </citation>
    <scope>NUCLEOTIDE SEQUENCE [LARGE SCALE GENOMIC DNA]</scope>
    <source>
        <strain evidence="7 8">NBRC 104335</strain>
    </source>
</reference>
<dbReference type="RefSeq" id="WP_353566060.1">
    <property type="nucleotide sequence ID" value="NZ_BAABRI010000005.1"/>
</dbReference>
<evidence type="ECO:0000259" key="5">
    <source>
        <dbReference type="Pfam" id="PF14508"/>
    </source>
</evidence>
<keyword evidence="3" id="KW-0732">Signal</keyword>
<dbReference type="InterPro" id="IPR019563">
    <property type="entry name" value="GH97_catalytic"/>
</dbReference>
<dbReference type="Pfam" id="PF10566">
    <property type="entry name" value="Glyco_hydro_97"/>
    <property type="match status" value="1"/>
</dbReference>
<dbReference type="Gene3D" id="2.70.98.10">
    <property type="match status" value="1"/>
</dbReference>
<feature type="domain" description="Glycosyl-hydrolase 97 N-terminal" evidence="5">
    <location>
        <begin position="28"/>
        <end position="287"/>
    </location>
</feature>
<dbReference type="PANTHER" id="PTHR35803:SF2">
    <property type="entry name" value="RETAINING ALPHA-GALACTOSIDASE"/>
    <property type="match status" value="1"/>
</dbReference>
<dbReference type="InterPro" id="IPR029486">
    <property type="entry name" value="GH97_N"/>
</dbReference>
<evidence type="ECO:0000313" key="8">
    <source>
        <dbReference type="Proteomes" id="UP001476282"/>
    </source>
</evidence>
<keyword evidence="1" id="KW-0378">Hydrolase</keyword>
<evidence type="ECO:0000256" key="1">
    <source>
        <dbReference type="ARBA" id="ARBA00022801"/>
    </source>
</evidence>
<dbReference type="InterPro" id="IPR029483">
    <property type="entry name" value="GH97_C"/>
</dbReference>
<gene>
    <name evidence="7" type="ORF">Hsar01_01132</name>
</gene>
<feature type="signal peptide" evidence="3">
    <location>
        <begin position="1"/>
        <end position="23"/>
    </location>
</feature>
<feature type="domain" description="Glycosyl-hydrolase 97 catalytic" evidence="4">
    <location>
        <begin position="305"/>
        <end position="459"/>
    </location>
</feature>
<dbReference type="Pfam" id="PF14509">
    <property type="entry name" value="GH97_C"/>
    <property type="match status" value="1"/>
</dbReference>
<dbReference type="InterPro" id="IPR052720">
    <property type="entry name" value="Glycosyl_hydrolase_97"/>
</dbReference>
<dbReference type="InterPro" id="IPR014718">
    <property type="entry name" value="GH-type_carb-bd"/>
</dbReference>
<dbReference type="InterPro" id="IPR013785">
    <property type="entry name" value="Aldolase_TIM"/>
</dbReference>
<keyword evidence="2" id="KW-0326">Glycosidase</keyword>
<keyword evidence="8" id="KW-1185">Reference proteome</keyword>
<feature type="chain" id="PRO_5047479599" evidence="3">
    <location>
        <begin position="24"/>
        <end position="654"/>
    </location>
</feature>
<dbReference type="SUPFAM" id="SSF51445">
    <property type="entry name" value="(Trans)glycosidases"/>
    <property type="match status" value="1"/>
</dbReference>
<dbReference type="Gene3D" id="3.20.20.70">
    <property type="entry name" value="Aldolase class I"/>
    <property type="match status" value="1"/>
</dbReference>
<comment type="caution">
    <text evidence="7">The sequence shown here is derived from an EMBL/GenBank/DDBJ whole genome shotgun (WGS) entry which is preliminary data.</text>
</comment>
<feature type="domain" description="Glycosyl-hydrolase 97 C-terminal oligomerisation" evidence="6">
    <location>
        <begin position="557"/>
        <end position="652"/>
    </location>
</feature>
<protein>
    <submittedName>
        <fullName evidence="7">Retaining alpha-galactosidase</fullName>
    </submittedName>
</protein>
<dbReference type="InterPro" id="IPR017853">
    <property type="entry name" value="GH"/>
</dbReference>
<evidence type="ECO:0000256" key="3">
    <source>
        <dbReference type="SAM" id="SignalP"/>
    </source>
</evidence>
<dbReference type="Proteomes" id="UP001476282">
    <property type="component" value="Unassembled WGS sequence"/>
</dbReference>
<dbReference type="PANTHER" id="PTHR35803">
    <property type="entry name" value="GLUCAN 1,4-ALPHA-GLUCOSIDASE SUSB-RELATED"/>
    <property type="match status" value="1"/>
</dbReference>
<evidence type="ECO:0000256" key="2">
    <source>
        <dbReference type="ARBA" id="ARBA00023295"/>
    </source>
</evidence>
<sequence>MKIPNLRQGILASTLLLSPSLTAAPVEITSPDGTNVLTVDDSDGSIRYAITSAGQEVVAPTPIGITLNGTALPHSKAKAVRENQVRETVKPVVPTFSASFPDAFNEKWIQFDDGVSLRCRAYDDGVAFRWETSRNDEEMEVNEDLRISFTEDFPVFFPAPNGDGFFSHQECLYPRMKVSETAGKKNASVPLLVERGDDRWMLVSDVNVEGYPGMWLEGTDSTTIQAVFPPYPLETKLDGHLNLKVAKAADYIARTKGTRTFPWRAFALTDDAAGLLTSTLFYNLAEPSRLKNTEWIRPGLVAWDWWNANNIYGVPFRAGFNQETYKHYIDFASEMGAGYIILDEGWSKPGPGGLLEVVPEIDMPALVKYGHSKKVDIILWMGSVALEHDFDRAFDQFSEWGIAGIKVDFMQRDDQVMMDFLYRTAEEAAKHRLLVDFHGGSKPTGLSRTWPNMVTTESVCGLEQNKWGGDANPDMAVLLPFTRMVVGPMDYTPGAMVNQQKNTFRPMNDTPTSQGTRAQQLAMYVVYLSPLQMLADSPTHYRRNPESLPFLKAVPTTWDETRVLKADVGRCVAVARRKGNEWFIGGLTSWEACDLELPLDFLGTGSFEMTVWKDGINADRNGNDVAVETRSVAAKDRLTVHLAPGGGVAAMIRK</sequence>
<proteinExistence type="predicted"/>